<dbReference type="HOGENOM" id="CLU_115019_4_0_10"/>
<proteinExistence type="predicted"/>
<dbReference type="STRING" id="760192.Halhy_4427"/>
<dbReference type="AlphaFoldDB" id="F4KQY4"/>
<accession>F4KQY4</accession>
<reference evidence="1 2" key="1">
    <citation type="journal article" date="2011" name="Stand. Genomic Sci.">
        <title>Complete genome sequence of Haliscomenobacter hydrossis type strain (O).</title>
        <authorList>
            <consortium name="US DOE Joint Genome Institute (JGI-PGF)"/>
            <person name="Daligault H."/>
            <person name="Lapidus A."/>
            <person name="Zeytun A."/>
            <person name="Nolan M."/>
            <person name="Lucas S."/>
            <person name="Del Rio T.G."/>
            <person name="Tice H."/>
            <person name="Cheng J.F."/>
            <person name="Tapia R."/>
            <person name="Han C."/>
            <person name="Goodwin L."/>
            <person name="Pitluck S."/>
            <person name="Liolios K."/>
            <person name="Pagani I."/>
            <person name="Ivanova N."/>
            <person name="Huntemann M."/>
            <person name="Mavromatis K."/>
            <person name="Mikhailova N."/>
            <person name="Pati A."/>
            <person name="Chen A."/>
            <person name="Palaniappan K."/>
            <person name="Land M."/>
            <person name="Hauser L."/>
            <person name="Brambilla E.M."/>
            <person name="Rohde M."/>
            <person name="Verbarg S."/>
            <person name="Goker M."/>
            <person name="Bristow J."/>
            <person name="Eisen J.A."/>
            <person name="Markowitz V."/>
            <person name="Hugenholtz P."/>
            <person name="Kyrpides N.C."/>
            <person name="Klenk H.P."/>
            <person name="Woyke T."/>
        </authorList>
    </citation>
    <scope>NUCLEOTIDE SEQUENCE [LARGE SCALE GENOMIC DNA]</scope>
    <source>
        <strain evidence="2">ATCC 27775 / DSM 1100 / LMG 10767 / O</strain>
    </source>
</reference>
<dbReference type="OrthoDB" id="5343971at2"/>
<dbReference type="InterPro" id="IPR009799">
    <property type="entry name" value="EthD_dom"/>
</dbReference>
<evidence type="ECO:0000313" key="2">
    <source>
        <dbReference type="Proteomes" id="UP000008461"/>
    </source>
</evidence>
<dbReference type="SUPFAM" id="SSF54909">
    <property type="entry name" value="Dimeric alpha+beta barrel"/>
    <property type="match status" value="1"/>
</dbReference>
<gene>
    <name evidence="1" type="ordered locus">Halhy_4427</name>
</gene>
<organism evidence="1 2">
    <name type="scientific">Haliscomenobacter hydrossis (strain ATCC 27775 / DSM 1100 / LMG 10767 / O)</name>
    <dbReference type="NCBI Taxonomy" id="760192"/>
    <lineage>
        <taxon>Bacteria</taxon>
        <taxon>Pseudomonadati</taxon>
        <taxon>Bacteroidota</taxon>
        <taxon>Saprospiria</taxon>
        <taxon>Saprospirales</taxon>
        <taxon>Haliscomenobacteraceae</taxon>
        <taxon>Haliscomenobacter</taxon>
    </lineage>
</organism>
<evidence type="ECO:0000313" key="1">
    <source>
        <dbReference type="EMBL" id="AEE52269.1"/>
    </source>
</evidence>
<dbReference type="Gene3D" id="3.30.70.100">
    <property type="match status" value="1"/>
</dbReference>
<dbReference type="GO" id="GO:0016491">
    <property type="term" value="F:oxidoreductase activity"/>
    <property type="evidence" value="ECO:0007669"/>
    <property type="project" value="InterPro"/>
</dbReference>
<dbReference type="NCBIfam" id="TIGR02118">
    <property type="entry name" value="EthD family reductase"/>
    <property type="match status" value="1"/>
</dbReference>
<name>F4KQY4_HALH1</name>
<dbReference type="InterPro" id="IPR011008">
    <property type="entry name" value="Dimeric_a/b-barrel"/>
</dbReference>
<reference key="2">
    <citation type="submission" date="2011-04" db="EMBL/GenBank/DDBJ databases">
        <title>Complete sequence of chromosome of Haliscomenobacter hydrossis DSM 1100.</title>
        <authorList>
            <consortium name="US DOE Joint Genome Institute (JGI-PGF)"/>
            <person name="Lucas S."/>
            <person name="Han J."/>
            <person name="Lapidus A."/>
            <person name="Bruce D."/>
            <person name="Goodwin L."/>
            <person name="Pitluck S."/>
            <person name="Peters L."/>
            <person name="Kyrpides N."/>
            <person name="Mavromatis K."/>
            <person name="Ivanova N."/>
            <person name="Ovchinnikova G."/>
            <person name="Pagani I."/>
            <person name="Daligault H."/>
            <person name="Detter J.C."/>
            <person name="Han C."/>
            <person name="Land M."/>
            <person name="Hauser L."/>
            <person name="Markowitz V."/>
            <person name="Cheng J.-F."/>
            <person name="Hugenholtz P."/>
            <person name="Woyke T."/>
            <person name="Wu D."/>
            <person name="Verbarg S."/>
            <person name="Frueling A."/>
            <person name="Brambilla E."/>
            <person name="Klenk H.-P."/>
            <person name="Eisen J.A."/>
        </authorList>
    </citation>
    <scope>NUCLEOTIDE SEQUENCE</scope>
    <source>
        <strain>DSM 1100</strain>
    </source>
</reference>
<protein>
    <submittedName>
        <fullName evidence="1">Ethyl tert-butyl ether degradation EthD</fullName>
    </submittedName>
</protein>
<keyword evidence="2" id="KW-1185">Reference proteome</keyword>
<sequence>MYQLIFLYPPPADVEQFEADFAAHLVLLHEKAGIPAASKPYTLTKFMPTPDGALVYYLMLTLHFESAEALDAAAESKAMQEVGTDVYRISTGGVPAILMGNTE</sequence>
<dbReference type="EMBL" id="CP002691">
    <property type="protein sequence ID" value="AEE52269.1"/>
    <property type="molecule type" value="Genomic_DNA"/>
</dbReference>
<dbReference type="Proteomes" id="UP000008461">
    <property type="component" value="Chromosome"/>
</dbReference>
<dbReference type="RefSeq" id="WP_013766807.1">
    <property type="nucleotide sequence ID" value="NC_015510.1"/>
</dbReference>
<dbReference type="eggNOG" id="ENOG5032S9N">
    <property type="taxonomic scope" value="Bacteria"/>
</dbReference>
<dbReference type="KEGG" id="hhy:Halhy_4427"/>